<comment type="caution">
    <text evidence="1">The sequence shown here is derived from an EMBL/GenBank/DDBJ whole genome shotgun (WGS) entry which is preliminary data.</text>
</comment>
<dbReference type="Proteomes" id="UP001443914">
    <property type="component" value="Unassembled WGS sequence"/>
</dbReference>
<name>A0AAW1IJT9_SAPOF</name>
<dbReference type="EMBL" id="JBDFQZ010000009">
    <property type="protein sequence ID" value="KAK9689852.1"/>
    <property type="molecule type" value="Genomic_DNA"/>
</dbReference>
<evidence type="ECO:0000313" key="1">
    <source>
        <dbReference type="EMBL" id="KAK9689852.1"/>
    </source>
</evidence>
<protein>
    <submittedName>
        <fullName evidence="1">Uncharacterized protein</fullName>
    </submittedName>
</protein>
<gene>
    <name evidence="1" type="ORF">RND81_09G085900</name>
</gene>
<proteinExistence type="predicted"/>
<sequence length="235" mass="26313">MEDVLFGCGDACSRRSKNVQSHEYGDNSLDEFVIKKDLGYYFGVNDVSYGYRTMKDVMFGCDYTSAREEVNWKVSGVVDEMDNGSPHPGLSFALGHLGVRDLLAVERVSRAQGLLQCLSLVDYKLVTNGGLRRVLESNLRLTKLSVPGCKNLKSAGILDCLKAFQSKAVTGIKCLRVAWLTITAEQFQELMLILGIPNHLQPDHQKPYFFYRGIIVTSCEDDRVLTLKFVLSANW</sequence>
<keyword evidence="2" id="KW-1185">Reference proteome</keyword>
<dbReference type="AlphaFoldDB" id="A0AAW1IJT9"/>
<organism evidence="1 2">
    <name type="scientific">Saponaria officinalis</name>
    <name type="common">Common soapwort</name>
    <name type="synonym">Lychnis saponaria</name>
    <dbReference type="NCBI Taxonomy" id="3572"/>
    <lineage>
        <taxon>Eukaryota</taxon>
        <taxon>Viridiplantae</taxon>
        <taxon>Streptophyta</taxon>
        <taxon>Embryophyta</taxon>
        <taxon>Tracheophyta</taxon>
        <taxon>Spermatophyta</taxon>
        <taxon>Magnoliopsida</taxon>
        <taxon>eudicotyledons</taxon>
        <taxon>Gunneridae</taxon>
        <taxon>Pentapetalae</taxon>
        <taxon>Caryophyllales</taxon>
        <taxon>Caryophyllaceae</taxon>
        <taxon>Caryophylleae</taxon>
        <taxon>Saponaria</taxon>
    </lineage>
</organism>
<reference evidence="1" key="1">
    <citation type="submission" date="2024-03" db="EMBL/GenBank/DDBJ databases">
        <title>WGS assembly of Saponaria officinalis var. Norfolk2.</title>
        <authorList>
            <person name="Jenkins J."/>
            <person name="Shu S."/>
            <person name="Grimwood J."/>
            <person name="Barry K."/>
            <person name="Goodstein D."/>
            <person name="Schmutz J."/>
            <person name="Leebens-Mack J."/>
            <person name="Osbourn A."/>
        </authorList>
    </citation>
    <scope>NUCLEOTIDE SEQUENCE [LARGE SCALE GENOMIC DNA]</scope>
    <source>
        <strain evidence="1">JIC</strain>
    </source>
</reference>
<accession>A0AAW1IJT9</accession>
<evidence type="ECO:0000313" key="2">
    <source>
        <dbReference type="Proteomes" id="UP001443914"/>
    </source>
</evidence>